<comment type="cofactor">
    <cofactor evidence="1 7">
        <name>heme</name>
        <dbReference type="ChEBI" id="CHEBI:30413"/>
    </cofactor>
</comment>
<dbReference type="AlphaFoldDB" id="A0A2H3JUG3"/>
<dbReference type="STRING" id="742152.A0A2H3JUG3"/>
<dbReference type="Proteomes" id="UP000218811">
    <property type="component" value="Unassembled WGS sequence"/>
</dbReference>
<evidence type="ECO:0000256" key="5">
    <source>
        <dbReference type="ARBA" id="ARBA00023004"/>
    </source>
</evidence>
<dbReference type="GO" id="GO:0005506">
    <property type="term" value="F:iron ion binding"/>
    <property type="evidence" value="ECO:0007669"/>
    <property type="project" value="InterPro"/>
</dbReference>
<keyword evidence="4" id="KW-0560">Oxidoreductase</keyword>
<evidence type="ECO:0000256" key="4">
    <source>
        <dbReference type="ARBA" id="ARBA00023002"/>
    </source>
</evidence>
<dbReference type="GO" id="GO:0016705">
    <property type="term" value="F:oxidoreductase activity, acting on paired donors, with incorporation or reduction of molecular oxygen"/>
    <property type="evidence" value="ECO:0007669"/>
    <property type="project" value="InterPro"/>
</dbReference>
<keyword evidence="3 7" id="KW-0479">Metal-binding</keyword>
<evidence type="ECO:0000256" key="3">
    <source>
        <dbReference type="ARBA" id="ARBA00022723"/>
    </source>
</evidence>
<name>A0A2H3JUG3_WOLCO</name>
<dbReference type="Gene3D" id="1.10.630.10">
    <property type="entry name" value="Cytochrome P450"/>
    <property type="match status" value="1"/>
</dbReference>
<dbReference type="EMBL" id="KB468053">
    <property type="protein sequence ID" value="PCH39777.1"/>
    <property type="molecule type" value="Genomic_DNA"/>
</dbReference>
<accession>A0A2H3JUG3</accession>
<dbReference type="InterPro" id="IPR002401">
    <property type="entry name" value="Cyt_P450_E_grp-I"/>
</dbReference>
<comment type="similarity">
    <text evidence="2">Belongs to the cytochrome P450 family.</text>
</comment>
<evidence type="ECO:0000313" key="9">
    <source>
        <dbReference type="Proteomes" id="UP000218811"/>
    </source>
</evidence>
<dbReference type="PRINTS" id="PR00463">
    <property type="entry name" value="EP450I"/>
</dbReference>
<reference evidence="8 9" key="1">
    <citation type="journal article" date="2012" name="Science">
        <title>The Paleozoic origin of enzymatic lignin decomposition reconstructed from 31 fungal genomes.</title>
        <authorList>
            <person name="Floudas D."/>
            <person name="Binder M."/>
            <person name="Riley R."/>
            <person name="Barry K."/>
            <person name="Blanchette R.A."/>
            <person name="Henrissat B."/>
            <person name="Martinez A.T."/>
            <person name="Otillar R."/>
            <person name="Spatafora J.W."/>
            <person name="Yadav J.S."/>
            <person name="Aerts A."/>
            <person name="Benoit I."/>
            <person name="Boyd A."/>
            <person name="Carlson A."/>
            <person name="Copeland A."/>
            <person name="Coutinho P.M."/>
            <person name="de Vries R.P."/>
            <person name="Ferreira P."/>
            <person name="Findley K."/>
            <person name="Foster B."/>
            <person name="Gaskell J."/>
            <person name="Glotzer D."/>
            <person name="Gorecki P."/>
            <person name="Heitman J."/>
            <person name="Hesse C."/>
            <person name="Hori C."/>
            <person name="Igarashi K."/>
            <person name="Jurgens J.A."/>
            <person name="Kallen N."/>
            <person name="Kersten P."/>
            <person name="Kohler A."/>
            <person name="Kuees U."/>
            <person name="Kumar T.K.A."/>
            <person name="Kuo A."/>
            <person name="LaButti K."/>
            <person name="Larrondo L.F."/>
            <person name="Lindquist E."/>
            <person name="Ling A."/>
            <person name="Lombard V."/>
            <person name="Lucas S."/>
            <person name="Lundell T."/>
            <person name="Martin R."/>
            <person name="McLaughlin D.J."/>
            <person name="Morgenstern I."/>
            <person name="Morin E."/>
            <person name="Murat C."/>
            <person name="Nagy L.G."/>
            <person name="Nolan M."/>
            <person name="Ohm R.A."/>
            <person name="Patyshakuliyeva A."/>
            <person name="Rokas A."/>
            <person name="Ruiz-Duenas F.J."/>
            <person name="Sabat G."/>
            <person name="Salamov A."/>
            <person name="Samejima M."/>
            <person name="Schmutz J."/>
            <person name="Slot J.C."/>
            <person name="St John F."/>
            <person name="Stenlid J."/>
            <person name="Sun H."/>
            <person name="Sun S."/>
            <person name="Syed K."/>
            <person name="Tsang A."/>
            <person name="Wiebenga A."/>
            <person name="Young D."/>
            <person name="Pisabarro A."/>
            <person name="Eastwood D.C."/>
            <person name="Martin F."/>
            <person name="Cullen D."/>
            <person name="Grigoriev I.V."/>
            <person name="Hibbett D.S."/>
        </authorList>
    </citation>
    <scope>NUCLEOTIDE SEQUENCE [LARGE SCALE GENOMIC DNA]</scope>
    <source>
        <strain evidence="8 9">MD-104</strain>
    </source>
</reference>
<dbReference type="Pfam" id="PF00067">
    <property type="entry name" value="p450"/>
    <property type="match status" value="1"/>
</dbReference>
<evidence type="ECO:0000256" key="6">
    <source>
        <dbReference type="ARBA" id="ARBA00023033"/>
    </source>
</evidence>
<evidence type="ECO:0000313" key="8">
    <source>
        <dbReference type="EMBL" id="PCH39777.1"/>
    </source>
</evidence>
<keyword evidence="9" id="KW-1185">Reference proteome</keyword>
<keyword evidence="7" id="KW-0349">Heme</keyword>
<evidence type="ECO:0000256" key="2">
    <source>
        <dbReference type="ARBA" id="ARBA00010617"/>
    </source>
</evidence>
<evidence type="ECO:0000256" key="1">
    <source>
        <dbReference type="ARBA" id="ARBA00001971"/>
    </source>
</evidence>
<dbReference type="InterPro" id="IPR001128">
    <property type="entry name" value="Cyt_P450"/>
</dbReference>
<dbReference type="GO" id="GO:0004497">
    <property type="term" value="F:monooxygenase activity"/>
    <property type="evidence" value="ECO:0007669"/>
    <property type="project" value="UniProtKB-KW"/>
</dbReference>
<dbReference type="PANTHER" id="PTHR46206">
    <property type="entry name" value="CYTOCHROME P450"/>
    <property type="match status" value="1"/>
</dbReference>
<evidence type="ECO:0000256" key="7">
    <source>
        <dbReference type="PIRSR" id="PIRSR602401-1"/>
    </source>
</evidence>
<keyword evidence="5 7" id="KW-0408">Iron</keyword>
<proteinExistence type="inferred from homology"/>
<dbReference type="CDD" id="cd11041">
    <property type="entry name" value="CYP503A1-like"/>
    <property type="match status" value="1"/>
</dbReference>
<dbReference type="InterPro" id="IPR036396">
    <property type="entry name" value="Cyt_P450_sf"/>
</dbReference>
<dbReference type="GO" id="GO:0020037">
    <property type="term" value="F:heme binding"/>
    <property type="evidence" value="ECO:0007669"/>
    <property type="project" value="InterPro"/>
</dbReference>
<dbReference type="OrthoDB" id="1844152at2759"/>
<feature type="binding site" description="axial binding residue" evidence="7">
    <location>
        <position position="410"/>
    </location>
    <ligand>
        <name>heme</name>
        <dbReference type="ChEBI" id="CHEBI:30413"/>
    </ligand>
    <ligandPart>
        <name>Fe</name>
        <dbReference type="ChEBI" id="CHEBI:18248"/>
    </ligandPart>
</feature>
<gene>
    <name evidence="8" type="ORF">WOLCODRAFT_68373</name>
</gene>
<sequence length="469" mass="53267">LRSIPGVGSSIPPFRYVSSWRMFRNAPSVLRQGCTAHRIFRVPMWSRWLVVVSGVNMNEELRKMPEEVMSAREASKDVINARYTIGHKYVNKSLEIPVIRGPLTRSIGIMIPSLFEEIQLTFAEMLGTKNEWIEIMVLPVLTQITSRVINRAIVGVPYCEDTKYQHLVTNYANDTMKSKLILDMIPVALHRWIGPCLPWMPKARRLLADYLNDEIDQRNKRLDSGYSEAEWASTPDDVLMWLMKESRKCGLTVDYVIQGVLSINFAAIHTSSMSIVHSLLYIATDPDSTRILRNEIAGIVSQEGWSQSALDKIDSFMRESDRMNGPSLVSMFRKTMSAVTMSDGTVIPPGLIVTASTAATHYDERLYEEPYLFKPFRFYERRQNPEEACKHQYHSTSAEFITFGHGRGACSGRFFAAYVIKLLLACILHNYDVTISGTDSRPKNQFIGTVIMPSSSAKILIRKRDDFVA</sequence>
<protein>
    <submittedName>
        <fullName evidence="8">Cytochrome P450</fullName>
    </submittedName>
</protein>
<dbReference type="PANTHER" id="PTHR46206:SF1">
    <property type="entry name" value="P450, PUTATIVE (EUROFUNG)-RELATED"/>
    <property type="match status" value="1"/>
</dbReference>
<feature type="non-terminal residue" evidence="8">
    <location>
        <position position="1"/>
    </location>
</feature>
<keyword evidence="6" id="KW-0503">Monooxygenase</keyword>
<dbReference type="SUPFAM" id="SSF48264">
    <property type="entry name" value="Cytochrome P450"/>
    <property type="match status" value="1"/>
</dbReference>
<organism evidence="8 9">
    <name type="scientific">Wolfiporia cocos (strain MD-104)</name>
    <name type="common">Brown rot fungus</name>
    <dbReference type="NCBI Taxonomy" id="742152"/>
    <lineage>
        <taxon>Eukaryota</taxon>
        <taxon>Fungi</taxon>
        <taxon>Dikarya</taxon>
        <taxon>Basidiomycota</taxon>
        <taxon>Agaricomycotina</taxon>
        <taxon>Agaricomycetes</taxon>
        <taxon>Polyporales</taxon>
        <taxon>Phaeolaceae</taxon>
        <taxon>Wolfiporia</taxon>
    </lineage>
</organism>